<protein>
    <submittedName>
        <fullName evidence="1">Uncharacterized protein</fullName>
    </submittedName>
</protein>
<keyword evidence="2" id="KW-1185">Reference proteome</keyword>
<accession>A0A024GF88</accession>
<dbReference type="AlphaFoldDB" id="A0A024GF88"/>
<sequence length="239" mass="27583">MRVWYLFVESLGNAYMRFRRVKGCLGRSTNNFSSKCFEDIYFFLRHLLGQCNDHAKSIDGRSQCKSDPGVSTCGFNQCVTWFNAATCHSIFNHPLPDTVFDGTPSIEEFTFGKQVTLQSSFFHNLPSIISVRKLQIFVVNCLTLCKRTNGVFPMCSNTEFSTLHLFSLHMKLYQFASCNKNRYLLTECHLYAVQRRNTILYRKRAYAHSCIWQVDSRTNYVLEKVGSMTAFIGKESTNQ</sequence>
<evidence type="ECO:0000313" key="2">
    <source>
        <dbReference type="Proteomes" id="UP000053237"/>
    </source>
</evidence>
<reference evidence="1 2" key="1">
    <citation type="submission" date="2012-05" db="EMBL/GenBank/DDBJ databases">
        <title>Recombination and specialization in a pathogen metapopulation.</title>
        <authorList>
            <person name="Gardiner A."/>
            <person name="Kemen E."/>
            <person name="Schultz-Larsen T."/>
            <person name="MacLean D."/>
            <person name="Van Oosterhout C."/>
            <person name="Jones J.D.G."/>
        </authorList>
    </citation>
    <scope>NUCLEOTIDE SEQUENCE [LARGE SCALE GENOMIC DNA]</scope>
    <source>
        <strain evidence="1 2">Ac Nc2</strain>
    </source>
</reference>
<organism evidence="1 2">
    <name type="scientific">Albugo candida</name>
    <dbReference type="NCBI Taxonomy" id="65357"/>
    <lineage>
        <taxon>Eukaryota</taxon>
        <taxon>Sar</taxon>
        <taxon>Stramenopiles</taxon>
        <taxon>Oomycota</taxon>
        <taxon>Peronosporomycetes</taxon>
        <taxon>Albuginales</taxon>
        <taxon>Albuginaceae</taxon>
        <taxon>Albugo</taxon>
    </lineage>
</organism>
<evidence type="ECO:0000313" key="1">
    <source>
        <dbReference type="EMBL" id="CCI44997.1"/>
    </source>
</evidence>
<dbReference type="Proteomes" id="UP000053237">
    <property type="component" value="Unassembled WGS sequence"/>
</dbReference>
<comment type="caution">
    <text evidence="1">The sequence shown here is derived from an EMBL/GenBank/DDBJ whole genome shotgun (WGS) entry which is preliminary data.</text>
</comment>
<dbReference type="EMBL" id="CAIX01000085">
    <property type="protein sequence ID" value="CCI44997.1"/>
    <property type="molecule type" value="Genomic_DNA"/>
</dbReference>
<proteinExistence type="predicted"/>
<dbReference type="InParanoid" id="A0A024GF88"/>
<gene>
    <name evidence="1" type="ORF">BN9_058440</name>
</gene>
<name>A0A024GF88_9STRA</name>